<gene>
    <name evidence="11" type="ORF">CYL18_18305</name>
</gene>
<dbReference type="InterPro" id="IPR019931">
    <property type="entry name" value="LPXTG_anchor"/>
</dbReference>
<evidence type="ECO:0000256" key="7">
    <source>
        <dbReference type="SAM" id="Phobius"/>
    </source>
</evidence>
<keyword evidence="12" id="KW-1185">Reference proteome</keyword>
<reference evidence="11 12" key="1">
    <citation type="submission" date="2017-12" db="EMBL/GenBank/DDBJ databases">
        <title>Taxonomic description and draft genome of Pradoshia cofamensis Gen. nov., sp. nov., a thermotolerant bacillale isolated from anterior gut of earthworm Eisenia fetida.</title>
        <authorList>
            <person name="Saha T."/>
            <person name="Chakraborty R."/>
        </authorList>
    </citation>
    <scope>NUCLEOTIDE SEQUENCE [LARGE SCALE GENOMIC DNA]</scope>
    <source>
        <strain evidence="11 12">EAG3</strain>
    </source>
</reference>
<evidence type="ECO:0000313" key="12">
    <source>
        <dbReference type="Proteomes" id="UP000239663"/>
    </source>
</evidence>
<feature type="chain" id="PRO_5015692241" evidence="8">
    <location>
        <begin position="25"/>
        <end position="141"/>
    </location>
</feature>
<evidence type="ECO:0000313" key="11">
    <source>
        <dbReference type="EMBL" id="PQD93729.1"/>
    </source>
</evidence>
<feature type="transmembrane region" description="Helical" evidence="7">
    <location>
        <begin position="116"/>
        <end position="134"/>
    </location>
</feature>
<feature type="domain" description="Excalibur calcium-binding" evidence="10">
    <location>
        <begin position="28"/>
        <end position="67"/>
    </location>
</feature>
<evidence type="ECO:0000259" key="9">
    <source>
        <dbReference type="Pfam" id="PF00746"/>
    </source>
</evidence>
<keyword evidence="7" id="KW-0812">Transmembrane</keyword>
<dbReference type="EMBL" id="PKOZ01000025">
    <property type="protein sequence ID" value="PQD93729.1"/>
    <property type="molecule type" value="Genomic_DNA"/>
</dbReference>
<dbReference type="Pfam" id="PF00746">
    <property type="entry name" value="Gram_pos_anchor"/>
    <property type="match status" value="1"/>
</dbReference>
<evidence type="ECO:0000256" key="4">
    <source>
        <dbReference type="ARBA" id="ARBA00022729"/>
    </source>
</evidence>
<feature type="region of interest" description="Disordered" evidence="6">
    <location>
        <begin position="51"/>
        <end position="114"/>
    </location>
</feature>
<keyword evidence="7" id="KW-1133">Transmembrane helix</keyword>
<dbReference type="InterPro" id="IPR008613">
    <property type="entry name" value="Excalibur_Ca-bd_domain"/>
</dbReference>
<keyword evidence="7" id="KW-0472">Membrane</keyword>
<evidence type="ECO:0000256" key="6">
    <source>
        <dbReference type="SAM" id="MobiDB-lite"/>
    </source>
</evidence>
<comment type="subcellular location">
    <subcellularLocation>
        <location evidence="1">Secreted</location>
        <location evidence="1">Cell wall</location>
        <topology evidence="1">Peptidoglycan-anchor</topology>
    </subcellularLocation>
</comment>
<accession>A0A2S7MVB5</accession>
<keyword evidence="5" id="KW-0572">Peptidoglycan-anchor</keyword>
<evidence type="ECO:0000256" key="3">
    <source>
        <dbReference type="ARBA" id="ARBA00022525"/>
    </source>
</evidence>
<comment type="caution">
    <text evidence="11">The sequence shown here is derived from an EMBL/GenBank/DDBJ whole genome shotgun (WGS) entry which is preliminary data.</text>
</comment>
<evidence type="ECO:0000259" key="10">
    <source>
        <dbReference type="Pfam" id="PF05901"/>
    </source>
</evidence>
<name>A0A2S7MVB5_9BACI</name>
<dbReference type="NCBIfam" id="TIGR01167">
    <property type="entry name" value="LPXTG_anchor"/>
    <property type="match status" value="1"/>
</dbReference>
<dbReference type="OrthoDB" id="565380at2"/>
<feature type="domain" description="Gram-positive cocci surface proteins LPxTG" evidence="9">
    <location>
        <begin position="102"/>
        <end position="138"/>
    </location>
</feature>
<organism evidence="11 12">
    <name type="scientific">Pradoshia eiseniae</name>
    <dbReference type="NCBI Taxonomy" id="2064768"/>
    <lineage>
        <taxon>Bacteria</taxon>
        <taxon>Bacillati</taxon>
        <taxon>Bacillota</taxon>
        <taxon>Bacilli</taxon>
        <taxon>Bacillales</taxon>
        <taxon>Bacillaceae</taxon>
        <taxon>Pradoshia</taxon>
    </lineage>
</organism>
<dbReference type="RefSeq" id="WP_104850922.1">
    <property type="nucleotide sequence ID" value="NZ_PKOZ01000025.1"/>
</dbReference>
<sequence>MKRLFAGMMALGFLLAGQSAYVFAEDDRNCGDFSNKEEVIAFWYENGYNADNDPHDLDRDNDGLPCETSKGEYDAYVASREDKDDGAGSTDSQGGSDSEENQTEGEALPDTATDNIGMMTLGAALAAAGGIIALRKTKSKA</sequence>
<keyword evidence="2" id="KW-0134">Cell wall</keyword>
<evidence type="ECO:0000256" key="8">
    <source>
        <dbReference type="SAM" id="SignalP"/>
    </source>
</evidence>
<feature type="compositionally biased region" description="Basic and acidic residues" evidence="6">
    <location>
        <begin position="69"/>
        <end position="86"/>
    </location>
</feature>
<evidence type="ECO:0000256" key="2">
    <source>
        <dbReference type="ARBA" id="ARBA00022512"/>
    </source>
</evidence>
<keyword evidence="3" id="KW-0964">Secreted</keyword>
<dbReference type="Pfam" id="PF05901">
    <property type="entry name" value="Excalibur"/>
    <property type="match status" value="1"/>
</dbReference>
<feature type="signal peptide" evidence="8">
    <location>
        <begin position="1"/>
        <end position="24"/>
    </location>
</feature>
<proteinExistence type="predicted"/>
<feature type="compositionally biased region" description="Basic and acidic residues" evidence="6">
    <location>
        <begin position="52"/>
        <end position="62"/>
    </location>
</feature>
<evidence type="ECO:0000256" key="1">
    <source>
        <dbReference type="ARBA" id="ARBA00004168"/>
    </source>
</evidence>
<dbReference type="Proteomes" id="UP000239663">
    <property type="component" value="Unassembled WGS sequence"/>
</dbReference>
<protein>
    <submittedName>
        <fullName evidence="11">Cell surface protein</fullName>
    </submittedName>
</protein>
<dbReference type="AlphaFoldDB" id="A0A2S7MVB5"/>
<evidence type="ECO:0000256" key="5">
    <source>
        <dbReference type="ARBA" id="ARBA00023088"/>
    </source>
</evidence>
<keyword evidence="4 8" id="KW-0732">Signal</keyword>